<accession>X1UEW9</accession>
<organism evidence="1">
    <name type="scientific">marine sediment metagenome</name>
    <dbReference type="NCBI Taxonomy" id="412755"/>
    <lineage>
        <taxon>unclassified sequences</taxon>
        <taxon>metagenomes</taxon>
        <taxon>ecological metagenomes</taxon>
    </lineage>
</organism>
<dbReference type="AlphaFoldDB" id="X1UEW9"/>
<gene>
    <name evidence="1" type="ORF">S12H4_28194</name>
</gene>
<dbReference type="EMBL" id="BARW01016154">
    <property type="protein sequence ID" value="GAJ02107.1"/>
    <property type="molecule type" value="Genomic_DNA"/>
</dbReference>
<proteinExistence type="predicted"/>
<comment type="caution">
    <text evidence="1">The sequence shown here is derived from an EMBL/GenBank/DDBJ whole genome shotgun (WGS) entry which is preliminary data.</text>
</comment>
<name>X1UEW9_9ZZZZ</name>
<evidence type="ECO:0000313" key="1">
    <source>
        <dbReference type="EMBL" id="GAJ02107.1"/>
    </source>
</evidence>
<reference evidence="1" key="1">
    <citation type="journal article" date="2014" name="Front. Microbiol.">
        <title>High frequency of phylogenetically diverse reductive dehalogenase-homologous genes in deep subseafloor sedimentary metagenomes.</title>
        <authorList>
            <person name="Kawai M."/>
            <person name="Futagami T."/>
            <person name="Toyoda A."/>
            <person name="Takaki Y."/>
            <person name="Nishi S."/>
            <person name="Hori S."/>
            <person name="Arai W."/>
            <person name="Tsubouchi T."/>
            <person name="Morono Y."/>
            <person name="Uchiyama I."/>
            <person name="Ito T."/>
            <person name="Fujiyama A."/>
            <person name="Inagaki F."/>
            <person name="Takami H."/>
        </authorList>
    </citation>
    <scope>NUCLEOTIDE SEQUENCE</scope>
    <source>
        <strain evidence="1">Expedition CK06-06</strain>
    </source>
</reference>
<protein>
    <submittedName>
        <fullName evidence="1">Uncharacterized protein</fullName>
    </submittedName>
</protein>
<sequence length="77" mass="8934">MEEKQAEAEEAQAVKVLRLEMRIDPEQNQRLEKIANYAALEGLIPSDHRGNKTAWINYCLMLGEEALKQRAYQKRGF</sequence>